<reference evidence="3" key="1">
    <citation type="submission" date="2023-08" db="EMBL/GenBank/DDBJ databases">
        <title>A de novo genome assembly of Solanum verrucosum Schlechtendal, a Mexican diploid species geographically isolated from the other diploid A-genome species in potato relatives.</title>
        <authorList>
            <person name="Hosaka K."/>
        </authorList>
    </citation>
    <scope>NUCLEOTIDE SEQUENCE</scope>
    <source>
        <tissue evidence="3">Young leaves</tissue>
    </source>
</reference>
<dbReference type="InterPro" id="IPR012337">
    <property type="entry name" value="RNaseH-like_sf"/>
</dbReference>
<keyword evidence="4" id="KW-1185">Reference proteome</keyword>
<sequence length="485" mass="55023">MNVLYHPGKTNIVSDGLSRLPMGSVAHVEREMKELEKDNHRLACFRVCIMNLSNDGVIVQNGSKSSLATEVKEKQDNDPILLQLKGAVHQQKVEVFSQGGDDVLHYQGRLCVPNMGELRQQILTEAHKSRYSIHPGATKIYHDQREVFLLNDMKRHIADFLAKYPNCQQVKVEHQKPGGMTQEINIPTWKWEVINMDFITGLPRTRRHHDFIWVIEDIVTKSTHFLAIKTIYSREEYTKLYIHEIVRLHGVPLTISIDRQKRHDPQQDLLIVGWTTVCGPGLWIVAHNSHLLMPNDGLIGRTVGLRIAKSTWRVAEGSYFAFCSSVLSPEGKDQVGGKKEQSVNHREVSRSSTMSPNDPGHDDAEVVVDELNEVVVANIISNMCFRLARERGRKTKTTKLMACASGSDSIQGSSTPLKDKDDALETPRRPITRSQTKEFNDKLNGLQSLIQRFLIGEEELTPKGEELSKCYNYLVAQIQDQDEEF</sequence>
<dbReference type="InterPro" id="IPR041588">
    <property type="entry name" value="Integrase_H2C2"/>
</dbReference>
<dbReference type="Gene3D" id="1.10.340.70">
    <property type="match status" value="1"/>
</dbReference>
<organism evidence="3 4">
    <name type="scientific">Solanum verrucosum</name>
    <dbReference type="NCBI Taxonomy" id="315347"/>
    <lineage>
        <taxon>Eukaryota</taxon>
        <taxon>Viridiplantae</taxon>
        <taxon>Streptophyta</taxon>
        <taxon>Embryophyta</taxon>
        <taxon>Tracheophyta</taxon>
        <taxon>Spermatophyta</taxon>
        <taxon>Magnoliopsida</taxon>
        <taxon>eudicotyledons</taxon>
        <taxon>Gunneridae</taxon>
        <taxon>Pentapetalae</taxon>
        <taxon>asterids</taxon>
        <taxon>lamiids</taxon>
        <taxon>Solanales</taxon>
        <taxon>Solanaceae</taxon>
        <taxon>Solanoideae</taxon>
        <taxon>Solaneae</taxon>
        <taxon>Solanum</taxon>
    </lineage>
</organism>
<feature type="compositionally biased region" description="Polar residues" evidence="1">
    <location>
        <begin position="406"/>
        <end position="416"/>
    </location>
</feature>
<dbReference type="Gene3D" id="3.30.420.10">
    <property type="entry name" value="Ribonuclease H-like superfamily/Ribonuclease H"/>
    <property type="match status" value="1"/>
</dbReference>
<feature type="compositionally biased region" description="Basic and acidic residues" evidence="1">
    <location>
        <begin position="417"/>
        <end position="428"/>
    </location>
</feature>
<evidence type="ECO:0000313" key="3">
    <source>
        <dbReference type="EMBL" id="WMV18698.1"/>
    </source>
</evidence>
<gene>
    <name evidence="3" type="ORF">MTR67_012083</name>
</gene>
<feature type="compositionally biased region" description="Basic and acidic residues" evidence="1">
    <location>
        <begin position="330"/>
        <end position="349"/>
    </location>
</feature>
<feature type="region of interest" description="Disordered" evidence="1">
    <location>
        <begin position="405"/>
        <end position="438"/>
    </location>
</feature>
<dbReference type="EMBL" id="CP133614">
    <property type="protein sequence ID" value="WMV18698.1"/>
    <property type="molecule type" value="Genomic_DNA"/>
</dbReference>
<evidence type="ECO:0000256" key="1">
    <source>
        <dbReference type="SAM" id="MobiDB-lite"/>
    </source>
</evidence>
<dbReference type="AlphaFoldDB" id="A0AAF0TJY1"/>
<accession>A0AAF0TJY1</accession>
<dbReference type="InterPro" id="IPR036397">
    <property type="entry name" value="RNaseH_sf"/>
</dbReference>
<dbReference type="Pfam" id="PF17921">
    <property type="entry name" value="Integrase_H2C2"/>
    <property type="match status" value="1"/>
</dbReference>
<dbReference type="PANTHER" id="PTHR45835:SF91">
    <property type="entry name" value="RETROTRANSPOSON, TY3-GYPSY SUBCLASS-LIKE PROTEIN"/>
    <property type="match status" value="1"/>
</dbReference>
<name>A0AAF0TJY1_SOLVR</name>
<dbReference type="PANTHER" id="PTHR45835">
    <property type="entry name" value="YALI0A06105P"/>
    <property type="match status" value="1"/>
</dbReference>
<feature type="region of interest" description="Disordered" evidence="1">
    <location>
        <begin position="329"/>
        <end position="360"/>
    </location>
</feature>
<evidence type="ECO:0000313" key="4">
    <source>
        <dbReference type="Proteomes" id="UP001234989"/>
    </source>
</evidence>
<dbReference type="Proteomes" id="UP001234989">
    <property type="component" value="Chromosome 3"/>
</dbReference>
<proteinExistence type="predicted"/>
<protein>
    <recommendedName>
        <fullName evidence="2">Integrase zinc-binding domain-containing protein</fullName>
    </recommendedName>
</protein>
<dbReference type="SUPFAM" id="SSF53098">
    <property type="entry name" value="Ribonuclease H-like"/>
    <property type="match status" value="1"/>
</dbReference>
<feature type="domain" description="Integrase zinc-binding" evidence="2">
    <location>
        <begin position="117"/>
        <end position="172"/>
    </location>
</feature>
<dbReference type="GO" id="GO:0003676">
    <property type="term" value="F:nucleic acid binding"/>
    <property type="evidence" value="ECO:0007669"/>
    <property type="project" value="InterPro"/>
</dbReference>
<evidence type="ECO:0000259" key="2">
    <source>
        <dbReference type="Pfam" id="PF17921"/>
    </source>
</evidence>